<evidence type="ECO:0000313" key="2">
    <source>
        <dbReference type="Proteomes" id="UP000054988"/>
    </source>
</evidence>
<dbReference type="Proteomes" id="UP000054988">
    <property type="component" value="Unassembled WGS sequence"/>
</dbReference>
<protein>
    <submittedName>
        <fullName evidence="1">Uncharacterized protein</fullName>
    </submittedName>
</protein>
<name>A0A0W0G8W7_MONRR</name>
<accession>A0A0W0G8W7</accession>
<dbReference type="AlphaFoldDB" id="A0A0W0G8W7"/>
<evidence type="ECO:0000313" key="1">
    <source>
        <dbReference type="EMBL" id="KTB45004.1"/>
    </source>
</evidence>
<reference evidence="1 2" key="1">
    <citation type="submission" date="2015-12" db="EMBL/GenBank/DDBJ databases">
        <title>Draft genome sequence of Moniliophthora roreri, the causal agent of frosty pod rot of cacao.</title>
        <authorList>
            <person name="Aime M.C."/>
            <person name="Diaz-Valderrama J.R."/>
            <person name="Kijpornyongpan T."/>
            <person name="Phillips-Mora W."/>
        </authorList>
    </citation>
    <scope>NUCLEOTIDE SEQUENCE [LARGE SCALE GENOMIC DNA]</scope>
    <source>
        <strain evidence="1 2">MCA 2952</strain>
    </source>
</reference>
<dbReference type="EMBL" id="LATX01000807">
    <property type="protein sequence ID" value="KTB45004.1"/>
    <property type="molecule type" value="Genomic_DNA"/>
</dbReference>
<comment type="caution">
    <text evidence="1">The sequence shown here is derived from an EMBL/GenBank/DDBJ whole genome shotgun (WGS) entry which is preliminary data.</text>
</comment>
<proteinExistence type="predicted"/>
<sequence>MFQVLRHLFVNVIKQKFPTVQAVMERDFSGDSDSEDVASGLKGIKICGMVST</sequence>
<gene>
    <name evidence="1" type="ORF">WG66_2419</name>
</gene>
<organism evidence="1 2">
    <name type="scientific">Moniliophthora roreri</name>
    <name type="common">Frosty pod rot fungus</name>
    <name type="synonym">Monilia roreri</name>
    <dbReference type="NCBI Taxonomy" id="221103"/>
    <lineage>
        <taxon>Eukaryota</taxon>
        <taxon>Fungi</taxon>
        <taxon>Dikarya</taxon>
        <taxon>Basidiomycota</taxon>
        <taxon>Agaricomycotina</taxon>
        <taxon>Agaricomycetes</taxon>
        <taxon>Agaricomycetidae</taxon>
        <taxon>Agaricales</taxon>
        <taxon>Marasmiineae</taxon>
        <taxon>Marasmiaceae</taxon>
        <taxon>Moniliophthora</taxon>
    </lineage>
</organism>